<keyword evidence="3" id="KW-1185">Reference proteome</keyword>
<sequence length="309" mass="34911">MRIHLSGHTTLLLLLAMGARAQMPADGFPMQKGEICVVAAAGQSRWTDYWEGKRLRDNPNIGRFTSTQISPMLGWGISQRLNVFAALPYISNTSNAGTMAHKKGWQDFSMDVKYRFLQLQRKGMRYSAFANAGFSVPASSYVPDFLPYSIGLGAKTAHLRLINHLQWRNRLFTTIQTGYTAKSKITVDRSSYYNDGWHYSHEMPVPDVWDGAVHAGYDHPHFRADAHFTWSQSTSGSDIRRYDMPYPFNRMNMTTAGVYALWRLPGFRDLAVIGNAEQTLSGRNVGKAFAWMGGLQYVFTLAKKDTDEK</sequence>
<reference evidence="2 3" key="2">
    <citation type="submission" date="2019-09" db="EMBL/GenBank/DDBJ databases">
        <authorList>
            <person name="Jin C."/>
        </authorList>
    </citation>
    <scope>NUCLEOTIDE SEQUENCE [LARGE SCALE GENOMIC DNA]</scope>
    <source>
        <strain evidence="2 3">BN140078</strain>
    </source>
</reference>
<dbReference type="Proteomes" id="UP000324611">
    <property type="component" value="Unassembled WGS sequence"/>
</dbReference>
<feature type="signal peptide" evidence="1">
    <location>
        <begin position="1"/>
        <end position="21"/>
    </location>
</feature>
<evidence type="ECO:0000313" key="3">
    <source>
        <dbReference type="Proteomes" id="UP000324611"/>
    </source>
</evidence>
<dbReference type="EMBL" id="VUOC01000001">
    <property type="protein sequence ID" value="KAA2245256.1"/>
    <property type="molecule type" value="Genomic_DNA"/>
</dbReference>
<name>A0A5B2W3X9_9BACT</name>
<proteinExistence type="predicted"/>
<keyword evidence="1" id="KW-0732">Signal</keyword>
<dbReference type="AlphaFoldDB" id="A0A5B2W3X9"/>
<evidence type="ECO:0000256" key="1">
    <source>
        <dbReference type="SAM" id="SignalP"/>
    </source>
</evidence>
<comment type="caution">
    <text evidence="2">The sequence shown here is derived from an EMBL/GenBank/DDBJ whole genome shotgun (WGS) entry which is preliminary data.</text>
</comment>
<organism evidence="2 3">
    <name type="scientific">Chitinophaga agrisoli</name>
    <dbReference type="NCBI Taxonomy" id="2607653"/>
    <lineage>
        <taxon>Bacteria</taxon>
        <taxon>Pseudomonadati</taxon>
        <taxon>Bacteroidota</taxon>
        <taxon>Chitinophagia</taxon>
        <taxon>Chitinophagales</taxon>
        <taxon>Chitinophagaceae</taxon>
        <taxon>Chitinophaga</taxon>
    </lineage>
</organism>
<protein>
    <recommendedName>
        <fullName evidence="4">Outer membrane beta-barrel porin/alpha-amylase</fullName>
    </recommendedName>
</protein>
<evidence type="ECO:0008006" key="4">
    <source>
        <dbReference type="Google" id="ProtNLM"/>
    </source>
</evidence>
<dbReference type="RefSeq" id="WP_149836647.1">
    <property type="nucleotide sequence ID" value="NZ_VUOC01000001.1"/>
</dbReference>
<accession>A0A5B2W3X9</accession>
<feature type="chain" id="PRO_5022804508" description="Outer membrane beta-barrel porin/alpha-amylase" evidence="1">
    <location>
        <begin position="22"/>
        <end position="309"/>
    </location>
</feature>
<evidence type="ECO:0000313" key="2">
    <source>
        <dbReference type="EMBL" id="KAA2245256.1"/>
    </source>
</evidence>
<gene>
    <name evidence="2" type="ORF">F0L74_04645</name>
</gene>
<reference evidence="2 3" key="1">
    <citation type="submission" date="2019-09" db="EMBL/GenBank/DDBJ databases">
        <title>Chitinophaga ginsengihumi sp. nov., isolated from soil of ginseng rhizosphere.</title>
        <authorList>
            <person name="Lee J."/>
        </authorList>
    </citation>
    <scope>NUCLEOTIDE SEQUENCE [LARGE SCALE GENOMIC DNA]</scope>
    <source>
        <strain evidence="2 3">BN140078</strain>
    </source>
</reference>